<dbReference type="Pfam" id="PF00756">
    <property type="entry name" value="Esterase"/>
    <property type="match status" value="1"/>
</dbReference>
<keyword evidence="2" id="KW-1185">Reference proteome</keyword>
<evidence type="ECO:0000313" key="1">
    <source>
        <dbReference type="EMBL" id="SDY81338.1"/>
    </source>
</evidence>
<dbReference type="STRING" id="589385.SAMN05421504_10745"/>
<dbReference type="PANTHER" id="PTHR48098">
    <property type="entry name" value="ENTEROCHELIN ESTERASE-RELATED"/>
    <property type="match status" value="1"/>
</dbReference>
<dbReference type="InterPro" id="IPR000801">
    <property type="entry name" value="Esterase-like"/>
</dbReference>
<name>A0A1H3MXV5_9PSEU</name>
<proteinExistence type="predicted"/>
<dbReference type="GO" id="GO:0016787">
    <property type="term" value="F:hydrolase activity"/>
    <property type="evidence" value="ECO:0007669"/>
    <property type="project" value="UniProtKB-KW"/>
</dbReference>
<dbReference type="GO" id="GO:0016747">
    <property type="term" value="F:acyltransferase activity, transferring groups other than amino-acyl groups"/>
    <property type="evidence" value="ECO:0007669"/>
    <property type="project" value="TreeGrafter"/>
</dbReference>
<dbReference type="SUPFAM" id="SSF53474">
    <property type="entry name" value="alpha/beta-Hydrolases"/>
    <property type="match status" value="1"/>
</dbReference>
<dbReference type="PANTHER" id="PTHR48098:SF1">
    <property type="entry name" value="DIACYLGLYCEROL ACYLTRANSFERASE_MYCOLYLTRANSFERASE AG85A"/>
    <property type="match status" value="1"/>
</dbReference>
<dbReference type="InterPro" id="IPR050583">
    <property type="entry name" value="Mycobacterial_A85_antigen"/>
</dbReference>
<sequence length="281" mass="30785">MMPEVTGAGVEELRFFSPAVGREVGVTLLKPPGERPPGGYPVLLLLHGSSDDQRSWTAQTQIAELAAASKVLVAMPEGGRLGFYTDWRVPDRDGTIPRWESFHLGELLPMLETEYGASDARMVAGISMGGYGALRYGMRHPELFRAVASLSGIMHLTRPGMAALLGLLSVREGHRPGKIWGPRWSSRAVWAENDPLLHAEALASTRVYLAAGDGHKVAGEETVPGMGLIERYSRSMTEELAARLHVLNADVTTDFGAGTHFWQTWRGALERLWPYVVDTLR</sequence>
<accession>A0A1H3MXV5</accession>
<dbReference type="InterPro" id="IPR029058">
    <property type="entry name" value="AB_hydrolase_fold"/>
</dbReference>
<dbReference type="EMBL" id="FNON01000007">
    <property type="protein sequence ID" value="SDY81338.1"/>
    <property type="molecule type" value="Genomic_DNA"/>
</dbReference>
<organism evidence="1 2">
    <name type="scientific">Amycolatopsis xylanica</name>
    <dbReference type="NCBI Taxonomy" id="589385"/>
    <lineage>
        <taxon>Bacteria</taxon>
        <taxon>Bacillati</taxon>
        <taxon>Actinomycetota</taxon>
        <taxon>Actinomycetes</taxon>
        <taxon>Pseudonocardiales</taxon>
        <taxon>Pseudonocardiaceae</taxon>
        <taxon>Amycolatopsis</taxon>
    </lineage>
</organism>
<keyword evidence="1" id="KW-0378">Hydrolase</keyword>
<protein>
    <submittedName>
        <fullName evidence="1">S-formylglutathione hydrolase FrmB</fullName>
    </submittedName>
</protein>
<gene>
    <name evidence="1" type="ORF">SAMN05421504_10745</name>
</gene>
<dbReference type="OrthoDB" id="4510758at2"/>
<dbReference type="AlphaFoldDB" id="A0A1H3MXV5"/>
<evidence type="ECO:0000313" key="2">
    <source>
        <dbReference type="Proteomes" id="UP000199515"/>
    </source>
</evidence>
<dbReference type="Proteomes" id="UP000199515">
    <property type="component" value="Unassembled WGS sequence"/>
</dbReference>
<dbReference type="Gene3D" id="3.40.50.1820">
    <property type="entry name" value="alpha/beta hydrolase"/>
    <property type="match status" value="1"/>
</dbReference>
<reference evidence="1 2" key="1">
    <citation type="submission" date="2016-10" db="EMBL/GenBank/DDBJ databases">
        <authorList>
            <person name="de Groot N.N."/>
        </authorList>
    </citation>
    <scope>NUCLEOTIDE SEQUENCE [LARGE SCALE GENOMIC DNA]</scope>
    <source>
        <strain evidence="1 2">CPCC 202699</strain>
    </source>
</reference>